<dbReference type="GO" id="GO:0019068">
    <property type="term" value="P:virion assembly"/>
    <property type="evidence" value="ECO:0007669"/>
    <property type="project" value="InterPro"/>
</dbReference>
<dbReference type="Gene3D" id="1.10.375.10">
    <property type="entry name" value="Human Immunodeficiency Virus Type 1 Capsid Protein"/>
    <property type="match status" value="1"/>
</dbReference>
<dbReference type="InterPro" id="IPR001584">
    <property type="entry name" value="Integrase_cat-core"/>
</dbReference>
<evidence type="ECO:0000256" key="1">
    <source>
        <dbReference type="SAM" id="MobiDB-lite"/>
    </source>
</evidence>
<dbReference type="InterPro" id="IPR012337">
    <property type="entry name" value="RNaseH-like_sf"/>
</dbReference>
<dbReference type="Pfam" id="PF00665">
    <property type="entry name" value="rve"/>
    <property type="match status" value="1"/>
</dbReference>
<feature type="domain" description="Integrase catalytic" evidence="3">
    <location>
        <begin position="563"/>
        <end position="720"/>
    </location>
</feature>
<dbReference type="InterPro" id="IPR003036">
    <property type="entry name" value="Gag_P30"/>
</dbReference>
<comment type="caution">
    <text evidence="4">The sequence shown here is derived from an EMBL/GenBank/DDBJ whole genome shotgun (WGS) entry which is preliminary data.</text>
</comment>
<dbReference type="GO" id="GO:0015074">
    <property type="term" value="P:DNA integration"/>
    <property type="evidence" value="ECO:0007669"/>
    <property type="project" value="InterPro"/>
</dbReference>
<dbReference type="EMBL" id="JACAGC010000001">
    <property type="protein sequence ID" value="KAF6390281.1"/>
    <property type="molecule type" value="Genomic_DNA"/>
</dbReference>
<dbReference type="Pfam" id="PF00075">
    <property type="entry name" value="RNase_H"/>
    <property type="match status" value="1"/>
</dbReference>
<evidence type="ECO:0000313" key="5">
    <source>
        <dbReference type="Proteomes" id="UP000585614"/>
    </source>
</evidence>
<dbReference type="Gene3D" id="2.30.30.850">
    <property type="match status" value="1"/>
</dbReference>
<dbReference type="Pfam" id="PF09337">
    <property type="entry name" value="zf-H2C2"/>
    <property type="match status" value="1"/>
</dbReference>
<dbReference type="PANTHER" id="PTHR33166">
    <property type="entry name" value="GAG_P30 DOMAIN-CONTAINING PROTEIN"/>
    <property type="match status" value="1"/>
</dbReference>
<dbReference type="InterPro" id="IPR036397">
    <property type="entry name" value="RNaseH_sf"/>
</dbReference>
<dbReference type="Gene3D" id="3.30.420.10">
    <property type="entry name" value="Ribonuclease H-like superfamily/Ribonuclease H"/>
    <property type="match status" value="2"/>
</dbReference>
<proteinExistence type="predicted"/>
<dbReference type="GO" id="GO:0004523">
    <property type="term" value="F:RNA-DNA hybrid ribonuclease activity"/>
    <property type="evidence" value="ECO:0007669"/>
    <property type="project" value="InterPro"/>
</dbReference>
<dbReference type="CDD" id="cd09273">
    <property type="entry name" value="RNase_HI_RT_Bel"/>
    <property type="match status" value="1"/>
</dbReference>
<feature type="domain" description="RNase H type-1" evidence="2">
    <location>
        <begin position="293"/>
        <end position="440"/>
    </location>
</feature>
<dbReference type="Pfam" id="PF02093">
    <property type="entry name" value="Gag_p30"/>
    <property type="match status" value="1"/>
</dbReference>
<accession>A0A7J8AVI7</accession>
<dbReference type="SUPFAM" id="SSF47943">
    <property type="entry name" value="Retrovirus capsid protein, N-terminal core domain"/>
    <property type="match status" value="1"/>
</dbReference>
<gene>
    <name evidence="4" type="ORF">mRhiFer1_007856</name>
</gene>
<dbReference type="InterPro" id="IPR015416">
    <property type="entry name" value="Znf_H2C2_histone_UAS-bd"/>
</dbReference>
<evidence type="ECO:0000313" key="4">
    <source>
        <dbReference type="EMBL" id="KAF6390281.1"/>
    </source>
</evidence>
<dbReference type="AlphaFoldDB" id="A0A7J8AVI7"/>
<dbReference type="SUPFAM" id="SSF53098">
    <property type="entry name" value="Ribonuclease H-like"/>
    <property type="match status" value="2"/>
</dbReference>
<evidence type="ECO:0000259" key="3">
    <source>
        <dbReference type="PROSITE" id="PS50994"/>
    </source>
</evidence>
<reference evidence="4 5" key="1">
    <citation type="journal article" date="2020" name="Nature">
        <title>Six reference-quality genomes reveal evolution of bat adaptations.</title>
        <authorList>
            <person name="Jebb D."/>
            <person name="Huang Z."/>
            <person name="Pippel M."/>
            <person name="Hughes G.M."/>
            <person name="Lavrichenko K."/>
            <person name="Devanna P."/>
            <person name="Winkler S."/>
            <person name="Jermiin L.S."/>
            <person name="Skirmuntt E.C."/>
            <person name="Katzourakis A."/>
            <person name="Burkitt-Gray L."/>
            <person name="Ray D.A."/>
            <person name="Sullivan K.A.M."/>
            <person name="Roscito J.G."/>
            <person name="Kirilenko B.M."/>
            <person name="Davalos L.M."/>
            <person name="Corthals A.P."/>
            <person name="Power M.L."/>
            <person name="Jones G."/>
            <person name="Ransome R.D."/>
            <person name="Dechmann D.K.N."/>
            <person name="Locatelli A.G."/>
            <person name="Puechmaille S.J."/>
            <person name="Fedrigo O."/>
            <person name="Jarvis E.D."/>
            <person name="Hiller M."/>
            <person name="Vernes S.C."/>
            <person name="Myers E.W."/>
            <person name="Teeling E.C."/>
        </authorList>
    </citation>
    <scope>NUCLEOTIDE SEQUENCE [LARGE SCALE GENOMIC DNA]</scope>
    <source>
        <strain evidence="4">MRhiFer1</strain>
        <tissue evidence="4">Lung</tissue>
    </source>
</reference>
<feature type="region of interest" description="Disordered" evidence="1">
    <location>
        <begin position="175"/>
        <end position="211"/>
    </location>
</feature>
<sequence length="861" mass="96754">MHTHSPTWDNCQQLLKTLFTTEERERILTEARKNVPGDNGRPTTLPNLIDERFPLNRPDWDFGNAEGRERLRVYRQTLMAGLRAAARRPTNLAKVKAIMQGDNESPAVFLERLYDAYRQYTLLDPLAEENQSAVIMSFINQAAPDIRKKLYKQEGLGEMSIRDLMKVAERVFNTRETPEEREDRIRKENQELQERIRKEDREHQSRENRRQQREMAKILLAGVQSTVRITNARLTHYQGLLLDAPRIIFAEPTALNPATLLPTPDLRAPLHNCQEIMAEVTQVRPDLQDTALPNSELVWYTNGSSFVIDGVRRAGAAVVDQGGNIIWNASLSPGTSAQKAELIALAEALERAEGRRVTVYTDSRYAFGTVHVHGAIYRERGFVTAEGKTLRNLPEVRRLLMAVQMPRAVAVVHIPGHQSAQTPEAKGNRRADKAAKAVAVASSALALTLPTPELPRLPPRPNYTPEDLRWIQNHHCPESDQQGWHRDTEGRLILPAQLGLFLLSNLHQATHLGKKKLLTILESARLRFPRQAAQIQEIVDQCIGCQAMRPSRKGPQHTGTRVRGRAPGRSWEVDFTEVKPGRCGYKYLLVMVNTFSGWVEAFPTKRETAQVVAKALLEEIIPRYGVPEVLGSDNGPAFISNVLQGLARAIGINWKLHCEYNPQSSGQVERMNRTLKETLSKLAIETGGDWVTLLPYAIFRVRNSPYVHGLTPFEILYGAPPPIIVRTLLDHNPNVAPSYLASLKALQGVQHEIWPLVSSLYEIKDAPNPEHSIVPGDWVWVDGIGPWVHHSHVRRASQLEKTQAKEWIVRRHPDNPLKLQLSRPRGSVKPPASANDGMAASPNSAQHLGEEPRGDQPTPTP</sequence>
<dbReference type="Gene3D" id="1.10.340.70">
    <property type="match status" value="1"/>
</dbReference>
<dbReference type="Proteomes" id="UP000585614">
    <property type="component" value="Unassembled WGS sequence"/>
</dbReference>
<protein>
    <submittedName>
        <fullName evidence="4">Uncharacterized protein</fullName>
    </submittedName>
</protein>
<dbReference type="GO" id="GO:0003676">
    <property type="term" value="F:nucleic acid binding"/>
    <property type="evidence" value="ECO:0007669"/>
    <property type="project" value="InterPro"/>
</dbReference>
<evidence type="ECO:0000259" key="2">
    <source>
        <dbReference type="PROSITE" id="PS50879"/>
    </source>
</evidence>
<dbReference type="PROSITE" id="PS50879">
    <property type="entry name" value="RNASE_H_1"/>
    <property type="match status" value="1"/>
</dbReference>
<organism evidence="4 5">
    <name type="scientific">Rhinolophus ferrumequinum</name>
    <name type="common">Greater horseshoe bat</name>
    <dbReference type="NCBI Taxonomy" id="59479"/>
    <lineage>
        <taxon>Eukaryota</taxon>
        <taxon>Metazoa</taxon>
        <taxon>Chordata</taxon>
        <taxon>Craniata</taxon>
        <taxon>Vertebrata</taxon>
        <taxon>Euteleostomi</taxon>
        <taxon>Mammalia</taxon>
        <taxon>Eutheria</taxon>
        <taxon>Laurasiatheria</taxon>
        <taxon>Chiroptera</taxon>
        <taxon>Yinpterochiroptera</taxon>
        <taxon>Rhinolophoidea</taxon>
        <taxon>Rhinolophidae</taxon>
        <taxon>Rhinolophinae</taxon>
        <taxon>Rhinolophus</taxon>
    </lineage>
</organism>
<dbReference type="InterPro" id="IPR050462">
    <property type="entry name" value="Retroviral_Gag-Pol_poly"/>
</dbReference>
<name>A0A7J8AVI7_RHIFE</name>
<dbReference type="PROSITE" id="PS50994">
    <property type="entry name" value="INTEGRASE"/>
    <property type="match status" value="1"/>
</dbReference>
<dbReference type="InterPro" id="IPR002156">
    <property type="entry name" value="RNaseH_domain"/>
</dbReference>
<feature type="region of interest" description="Disordered" evidence="1">
    <location>
        <begin position="809"/>
        <end position="861"/>
    </location>
</feature>
<dbReference type="InterPro" id="IPR008919">
    <property type="entry name" value="Retrov_capsid_N"/>
</dbReference>